<keyword evidence="5 6" id="KW-0472">Membrane</keyword>
<dbReference type="PIRSF" id="PIRSF005859">
    <property type="entry name" value="PBR"/>
    <property type="match status" value="1"/>
</dbReference>
<dbReference type="Proteomes" id="UP001595696">
    <property type="component" value="Unassembled WGS sequence"/>
</dbReference>
<evidence type="ECO:0000256" key="3">
    <source>
        <dbReference type="ARBA" id="ARBA00022692"/>
    </source>
</evidence>
<keyword evidence="4 6" id="KW-1133">Transmembrane helix</keyword>
<feature type="transmembrane region" description="Helical" evidence="6">
    <location>
        <begin position="87"/>
        <end position="106"/>
    </location>
</feature>
<dbReference type="InterPro" id="IPR038330">
    <property type="entry name" value="TspO/MBR-related_sf"/>
</dbReference>
<name>A0ABV8DZX2_9NOCA</name>
<evidence type="ECO:0000256" key="4">
    <source>
        <dbReference type="ARBA" id="ARBA00022989"/>
    </source>
</evidence>
<comment type="caution">
    <text evidence="7">The sequence shown here is derived from an EMBL/GenBank/DDBJ whole genome shotgun (WGS) entry which is preliminary data.</text>
</comment>
<dbReference type="PANTHER" id="PTHR10057:SF0">
    <property type="entry name" value="TRANSLOCATOR PROTEIN"/>
    <property type="match status" value="1"/>
</dbReference>
<evidence type="ECO:0000313" key="7">
    <source>
        <dbReference type="EMBL" id="MFC3965450.1"/>
    </source>
</evidence>
<evidence type="ECO:0000256" key="6">
    <source>
        <dbReference type="SAM" id="Phobius"/>
    </source>
</evidence>
<feature type="transmembrane region" description="Helical" evidence="6">
    <location>
        <begin position="142"/>
        <end position="160"/>
    </location>
</feature>
<organism evidence="7 8">
    <name type="scientific">Nocardia jiangsuensis</name>
    <dbReference type="NCBI Taxonomy" id="1691563"/>
    <lineage>
        <taxon>Bacteria</taxon>
        <taxon>Bacillati</taxon>
        <taxon>Actinomycetota</taxon>
        <taxon>Actinomycetes</taxon>
        <taxon>Mycobacteriales</taxon>
        <taxon>Nocardiaceae</taxon>
        <taxon>Nocardia</taxon>
    </lineage>
</organism>
<evidence type="ECO:0000256" key="2">
    <source>
        <dbReference type="ARBA" id="ARBA00007524"/>
    </source>
</evidence>
<feature type="transmembrane region" description="Helical" evidence="6">
    <location>
        <begin position="54"/>
        <end position="75"/>
    </location>
</feature>
<evidence type="ECO:0000256" key="5">
    <source>
        <dbReference type="ARBA" id="ARBA00023136"/>
    </source>
</evidence>
<dbReference type="RefSeq" id="WP_378615231.1">
    <property type="nucleotide sequence ID" value="NZ_JBHSAX010000019.1"/>
</dbReference>
<dbReference type="PANTHER" id="PTHR10057">
    <property type="entry name" value="PERIPHERAL-TYPE BENZODIAZEPINE RECEPTOR"/>
    <property type="match status" value="1"/>
</dbReference>
<dbReference type="InterPro" id="IPR004307">
    <property type="entry name" value="TspO_MBR"/>
</dbReference>
<comment type="subcellular location">
    <subcellularLocation>
        <location evidence="1">Membrane</location>
        <topology evidence="1">Multi-pass membrane protein</topology>
    </subcellularLocation>
</comment>
<dbReference type="CDD" id="cd15904">
    <property type="entry name" value="TSPO_MBR"/>
    <property type="match status" value="1"/>
</dbReference>
<gene>
    <name evidence="7" type="ORF">ACFO0B_25960</name>
</gene>
<evidence type="ECO:0000313" key="8">
    <source>
        <dbReference type="Proteomes" id="UP001595696"/>
    </source>
</evidence>
<keyword evidence="3 6" id="KW-0812">Transmembrane</keyword>
<sequence>MATIAKDRRWPAPDALARTTLGVATAAVVGSAATAPASAWYRQLRKPRFQPPPAAFPVAWTLLYADLAFTSALALENAPDPGYAERVQRALAANLVLNAGWSWVFFRAHRLGAATLTAAALTASSADLTRRVAAADPRGRALIAYPAWCAFATVLSAALWRRNRR</sequence>
<dbReference type="Gene3D" id="1.20.1260.100">
    <property type="entry name" value="TspO/MBR protein"/>
    <property type="match status" value="1"/>
</dbReference>
<proteinExistence type="inferred from homology"/>
<comment type="similarity">
    <text evidence="2">Belongs to the TspO/BZRP family.</text>
</comment>
<feature type="transmembrane region" description="Helical" evidence="6">
    <location>
        <begin position="21"/>
        <end position="42"/>
    </location>
</feature>
<keyword evidence="8" id="KW-1185">Reference proteome</keyword>
<dbReference type="EMBL" id="JBHSAX010000019">
    <property type="protein sequence ID" value="MFC3965450.1"/>
    <property type="molecule type" value="Genomic_DNA"/>
</dbReference>
<dbReference type="Pfam" id="PF03073">
    <property type="entry name" value="TspO_MBR"/>
    <property type="match status" value="1"/>
</dbReference>
<evidence type="ECO:0000256" key="1">
    <source>
        <dbReference type="ARBA" id="ARBA00004141"/>
    </source>
</evidence>
<accession>A0ABV8DZX2</accession>
<reference evidence="8" key="1">
    <citation type="journal article" date="2019" name="Int. J. Syst. Evol. Microbiol.">
        <title>The Global Catalogue of Microorganisms (GCM) 10K type strain sequencing project: providing services to taxonomists for standard genome sequencing and annotation.</title>
        <authorList>
            <consortium name="The Broad Institute Genomics Platform"/>
            <consortium name="The Broad Institute Genome Sequencing Center for Infectious Disease"/>
            <person name="Wu L."/>
            <person name="Ma J."/>
        </authorList>
    </citation>
    <scope>NUCLEOTIDE SEQUENCE [LARGE SCALE GENOMIC DNA]</scope>
    <source>
        <strain evidence="8">CGMCC 4.7330</strain>
    </source>
</reference>
<protein>
    <submittedName>
        <fullName evidence="7">TspO/MBR family protein</fullName>
    </submittedName>
</protein>